<feature type="binding site" evidence="10">
    <location>
        <position position="183"/>
    </location>
    <ligand>
        <name>Zn(2+)</name>
        <dbReference type="ChEBI" id="CHEBI:29105"/>
    </ligand>
</feature>
<dbReference type="InterPro" id="IPR050099">
    <property type="entry name" value="SIS_GmhA/DiaA_subfam"/>
</dbReference>
<dbReference type="RefSeq" id="WP_306680963.1">
    <property type="nucleotide sequence ID" value="NZ_JAVDBT010000012.1"/>
</dbReference>
<evidence type="ECO:0000259" key="11">
    <source>
        <dbReference type="PROSITE" id="PS51464"/>
    </source>
</evidence>
<protein>
    <recommendedName>
        <fullName evidence="10">Phosphoheptose isomerase</fullName>
        <ecNumber evidence="10">5.3.1.28</ecNumber>
    </recommendedName>
    <alternativeName>
        <fullName evidence="10">Sedoheptulose 7-phosphate isomerase</fullName>
    </alternativeName>
</protein>
<sequence>MDSAVANFIESELAATKGVLAQLYAQTDYRNILAQVAELYIDRLRAGGTLLFCGNGGSAADAQHIAGEFVSRFHFDRPGLAAIALSTDTSILTAIGNDYGYDRIFARQVQALGRRGDVLTVLSTSGNSPNVIKAITAARDGGLTVVGLGGGNGGAMAELCDHLLLAPSAVTPRIQECHLASYHLLCALVEARMFGALQG</sequence>
<dbReference type="HAMAP" id="MF_00067">
    <property type="entry name" value="GmhA"/>
    <property type="match status" value="1"/>
</dbReference>
<keyword evidence="8 10" id="KW-0413">Isomerase</keyword>
<evidence type="ECO:0000256" key="6">
    <source>
        <dbReference type="ARBA" id="ARBA00022723"/>
    </source>
</evidence>
<comment type="subcellular location">
    <subcellularLocation>
        <location evidence="3 10">Cytoplasm</location>
    </subcellularLocation>
</comment>
<dbReference type="SUPFAM" id="SSF53697">
    <property type="entry name" value="SIS domain"/>
    <property type="match status" value="1"/>
</dbReference>
<dbReference type="EC" id="5.3.1.28" evidence="10"/>
<dbReference type="PROSITE" id="PS51464">
    <property type="entry name" value="SIS"/>
    <property type="match status" value="1"/>
</dbReference>
<organism evidence="12 13">
    <name type="scientific">Pseudogemmobacter lacusdianii</name>
    <dbReference type="NCBI Taxonomy" id="3069608"/>
    <lineage>
        <taxon>Bacteria</taxon>
        <taxon>Pseudomonadati</taxon>
        <taxon>Pseudomonadota</taxon>
        <taxon>Alphaproteobacteria</taxon>
        <taxon>Rhodobacterales</taxon>
        <taxon>Paracoccaceae</taxon>
        <taxon>Pseudogemmobacter</taxon>
    </lineage>
</organism>
<reference evidence="12 13" key="1">
    <citation type="submission" date="2023-08" db="EMBL/GenBank/DDBJ databases">
        <title>Characterization of two Paracoccaceae strains isolated from Phycosphere and proposal of Xinfangfangia lacusdiani sp. nov.</title>
        <authorList>
            <person name="Deng Y."/>
            <person name="Zhang Y.Q."/>
        </authorList>
    </citation>
    <scope>NUCLEOTIDE SEQUENCE [LARGE SCALE GENOMIC DNA]</scope>
    <source>
        <strain evidence="12 13">CPCC 101601</strain>
    </source>
</reference>
<dbReference type="InterPro" id="IPR046348">
    <property type="entry name" value="SIS_dom_sf"/>
</dbReference>
<dbReference type="InterPro" id="IPR001347">
    <property type="entry name" value="SIS_dom"/>
</dbReference>
<dbReference type="InterPro" id="IPR004515">
    <property type="entry name" value="Phosphoheptose_Isoase"/>
</dbReference>
<accession>A0ABU0VZX9</accession>
<comment type="catalytic activity">
    <reaction evidence="1 10">
        <text>2 D-sedoheptulose 7-phosphate = D-glycero-alpha-D-manno-heptose 7-phosphate + D-glycero-beta-D-manno-heptose 7-phosphate</text>
        <dbReference type="Rhea" id="RHEA:27489"/>
        <dbReference type="ChEBI" id="CHEBI:57483"/>
        <dbReference type="ChEBI" id="CHEBI:60203"/>
        <dbReference type="ChEBI" id="CHEBI:60204"/>
        <dbReference type="EC" id="5.3.1.28"/>
    </reaction>
</comment>
<keyword evidence="9 10" id="KW-0119">Carbohydrate metabolism</keyword>
<dbReference type="InterPro" id="IPR035461">
    <property type="entry name" value="GmhA/DiaA"/>
</dbReference>
<comment type="function">
    <text evidence="2 10">Catalyzes the isomerization of sedoheptulose 7-phosphate in D-glycero-D-manno-heptose 7-phosphate.</text>
</comment>
<evidence type="ECO:0000313" key="12">
    <source>
        <dbReference type="EMBL" id="MDQ2067259.1"/>
    </source>
</evidence>
<keyword evidence="7 10" id="KW-0862">Zinc</keyword>
<dbReference type="PANTHER" id="PTHR30390">
    <property type="entry name" value="SEDOHEPTULOSE 7-PHOSPHATE ISOMERASE / DNAA INITIATOR-ASSOCIATING FACTOR FOR REPLICATION INITIATION"/>
    <property type="match status" value="1"/>
</dbReference>
<evidence type="ECO:0000256" key="4">
    <source>
        <dbReference type="ARBA" id="ARBA00009894"/>
    </source>
</evidence>
<feature type="binding site" evidence="10">
    <location>
        <begin position="55"/>
        <end position="57"/>
    </location>
    <ligand>
        <name>substrate</name>
    </ligand>
</feature>
<evidence type="ECO:0000256" key="10">
    <source>
        <dbReference type="HAMAP-Rule" id="MF_00067"/>
    </source>
</evidence>
<evidence type="ECO:0000256" key="1">
    <source>
        <dbReference type="ARBA" id="ARBA00000348"/>
    </source>
</evidence>
<feature type="binding site" evidence="10">
    <location>
        <position position="68"/>
    </location>
    <ligand>
        <name>Zn(2+)</name>
        <dbReference type="ChEBI" id="CHEBI:29105"/>
    </ligand>
</feature>
<comment type="similarity">
    <text evidence="4 10">Belongs to the SIS family. GmhA subfamily.</text>
</comment>
<feature type="domain" description="SIS" evidence="11">
    <location>
        <begin position="40"/>
        <end position="195"/>
    </location>
</feature>
<dbReference type="PANTHER" id="PTHR30390:SF6">
    <property type="entry name" value="DNAA INITIATOR-ASSOCIATING PROTEIN DIAA"/>
    <property type="match status" value="1"/>
</dbReference>
<gene>
    <name evidence="10" type="primary">gmhA</name>
    <name evidence="12" type="ORF">Q9295_12855</name>
</gene>
<feature type="binding site" evidence="10">
    <location>
        <position position="64"/>
    </location>
    <ligand>
        <name>Zn(2+)</name>
        <dbReference type="ChEBI" id="CHEBI:29105"/>
    </ligand>
</feature>
<evidence type="ECO:0000256" key="8">
    <source>
        <dbReference type="ARBA" id="ARBA00023235"/>
    </source>
</evidence>
<comment type="subunit">
    <text evidence="10">Homotetramer.</text>
</comment>
<comment type="miscellaneous">
    <text evidence="10">The reaction produces a racemic mixture of D-glycero-alpha-D-manno-heptose 7-phosphate and D-glycero-beta-D-manno-heptose 7-phosphate.</text>
</comment>
<comment type="cofactor">
    <cofactor evidence="10">
        <name>Zn(2+)</name>
        <dbReference type="ChEBI" id="CHEBI:29105"/>
    </cofactor>
    <text evidence="10">Binds 1 zinc ion per subunit.</text>
</comment>
<feature type="binding site" evidence="10">
    <location>
        <begin position="123"/>
        <end position="125"/>
    </location>
    <ligand>
        <name>substrate</name>
    </ligand>
</feature>
<proteinExistence type="inferred from homology"/>
<feature type="binding site" evidence="10">
    <location>
        <position position="175"/>
    </location>
    <ligand>
        <name>substrate</name>
    </ligand>
</feature>
<feature type="binding site" evidence="10">
    <location>
        <position position="175"/>
    </location>
    <ligand>
        <name>Zn(2+)</name>
        <dbReference type="ChEBI" id="CHEBI:29105"/>
    </ligand>
</feature>
<evidence type="ECO:0000256" key="3">
    <source>
        <dbReference type="ARBA" id="ARBA00004496"/>
    </source>
</evidence>
<dbReference type="Proteomes" id="UP001239680">
    <property type="component" value="Unassembled WGS sequence"/>
</dbReference>
<dbReference type="EMBL" id="JAVDBT010000012">
    <property type="protein sequence ID" value="MDQ2067259.1"/>
    <property type="molecule type" value="Genomic_DNA"/>
</dbReference>
<feature type="binding site" evidence="10">
    <location>
        <begin position="97"/>
        <end position="98"/>
    </location>
    <ligand>
        <name>substrate</name>
    </ligand>
</feature>
<evidence type="ECO:0000256" key="9">
    <source>
        <dbReference type="ARBA" id="ARBA00023277"/>
    </source>
</evidence>
<evidence type="ECO:0000313" key="13">
    <source>
        <dbReference type="Proteomes" id="UP001239680"/>
    </source>
</evidence>
<keyword evidence="6 10" id="KW-0479">Metal-binding</keyword>
<feature type="binding site" evidence="10">
    <location>
        <position position="128"/>
    </location>
    <ligand>
        <name>substrate</name>
    </ligand>
</feature>
<keyword evidence="13" id="KW-1185">Reference proteome</keyword>
<evidence type="ECO:0000256" key="2">
    <source>
        <dbReference type="ARBA" id="ARBA00003172"/>
    </source>
</evidence>
<evidence type="ECO:0000256" key="7">
    <source>
        <dbReference type="ARBA" id="ARBA00022833"/>
    </source>
</evidence>
<dbReference type="Pfam" id="PF13580">
    <property type="entry name" value="SIS_2"/>
    <property type="match status" value="1"/>
</dbReference>
<dbReference type="CDD" id="cd05006">
    <property type="entry name" value="SIS_GmhA"/>
    <property type="match status" value="1"/>
</dbReference>
<comment type="caution">
    <text evidence="12">The sequence shown here is derived from an EMBL/GenBank/DDBJ whole genome shotgun (WGS) entry which is preliminary data.</text>
</comment>
<comment type="pathway">
    <text evidence="10">Carbohydrate biosynthesis; D-glycero-D-manno-heptose 7-phosphate biosynthesis; D-glycero-alpha-D-manno-heptose 7-phosphate and D-glycero-beta-D-manno-heptose 7-phosphate from sedoheptulose 7-phosphate: step 1/1.</text>
</comment>
<dbReference type="Gene3D" id="3.40.50.10490">
    <property type="entry name" value="Glucose-6-phosphate isomerase like protein, domain 1"/>
    <property type="match status" value="1"/>
</dbReference>
<feature type="binding site" evidence="10">
    <location>
        <position position="68"/>
    </location>
    <ligand>
        <name>substrate</name>
    </ligand>
</feature>
<evidence type="ECO:0000256" key="5">
    <source>
        <dbReference type="ARBA" id="ARBA00022490"/>
    </source>
</evidence>
<keyword evidence="5 10" id="KW-0963">Cytoplasm</keyword>
<name>A0ABU0VZX9_9RHOB</name>